<organism evidence="7 8">
    <name type="scientific">Penicillium brevicompactum</name>
    <dbReference type="NCBI Taxonomy" id="5074"/>
    <lineage>
        <taxon>Eukaryota</taxon>
        <taxon>Fungi</taxon>
        <taxon>Dikarya</taxon>
        <taxon>Ascomycota</taxon>
        <taxon>Pezizomycotina</taxon>
        <taxon>Eurotiomycetes</taxon>
        <taxon>Eurotiomycetidae</taxon>
        <taxon>Eurotiales</taxon>
        <taxon>Aspergillaceae</taxon>
        <taxon>Penicillium</taxon>
    </lineage>
</organism>
<dbReference type="GO" id="GO:0020037">
    <property type="term" value="F:heme binding"/>
    <property type="evidence" value="ECO:0007669"/>
    <property type="project" value="InterPro"/>
</dbReference>
<dbReference type="AlphaFoldDB" id="A0A9W9RDR3"/>
<evidence type="ECO:0000313" key="7">
    <source>
        <dbReference type="EMBL" id="KAJ5358206.1"/>
    </source>
</evidence>
<name>A0A9W9RDR3_PENBR</name>
<keyword evidence="4" id="KW-0560">Oxidoreductase</keyword>
<dbReference type="GO" id="GO:0043386">
    <property type="term" value="P:mycotoxin biosynthetic process"/>
    <property type="evidence" value="ECO:0007669"/>
    <property type="project" value="UniProtKB-ARBA"/>
</dbReference>
<dbReference type="EMBL" id="JAPZBR010000003">
    <property type="protein sequence ID" value="KAJ5358206.1"/>
    <property type="molecule type" value="Genomic_DNA"/>
</dbReference>
<dbReference type="SUPFAM" id="SSF48264">
    <property type="entry name" value="Cytochrome P450"/>
    <property type="match status" value="1"/>
</dbReference>
<dbReference type="Proteomes" id="UP001148299">
    <property type="component" value="Unassembled WGS sequence"/>
</dbReference>
<comment type="cofactor">
    <cofactor evidence="1">
        <name>heme</name>
        <dbReference type="ChEBI" id="CHEBI:30413"/>
    </cofactor>
</comment>
<comment type="similarity">
    <text evidence="2">Belongs to the cytochrome P450 family.</text>
</comment>
<evidence type="ECO:0000256" key="2">
    <source>
        <dbReference type="ARBA" id="ARBA00010617"/>
    </source>
</evidence>
<dbReference type="InterPro" id="IPR047146">
    <property type="entry name" value="Cyt_P450_E_CYP52_fungi"/>
</dbReference>
<dbReference type="InterPro" id="IPR002974">
    <property type="entry name" value="Cyt_P450_E_CYP52_ascomycetes"/>
</dbReference>
<dbReference type="PANTHER" id="PTHR24287:SF18">
    <property type="entry name" value="CYTOCHROME P450 MONOOXYGENASE APDE-RELATED"/>
    <property type="match status" value="1"/>
</dbReference>
<proteinExistence type="inferred from homology"/>
<keyword evidence="3" id="KW-0479">Metal-binding</keyword>
<dbReference type="GO" id="GO:0016712">
    <property type="term" value="F:oxidoreductase activity, acting on paired donors, with incorporation or reduction of molecular oxygen, reduced flavin or flavoprotein as one donor, and incorporation of one atom of oxygen"/>
    <property type="evidence" value="ECO:0007669"/>
    <property type="project" value="InterPro"/>
</dbReference>
<dbReference type="GO" id="GO:0005506">
    <property type="term" value="F:iron ion binding"/>
    <property type="evidence" value="ECO:0007669"/>
    <property type="project" value="InterPro"/>
</dbReference>
<sequence length="339" mass="38737">MTLVTLAWAIFIPILGRLCNLLLEKFKDHRHDSSLGVQYGCELPPELPKKWPLGIDRIKDLWETNAEGRLLQYLCKVAADYEPQNNLSQYLLFGPRAFHVLHPANVETVLSTNFKDYGFGARPKIFAPLLGNGIFTQEGAAWKHSRELLRKQFMRVQSQSLNHFHEHVDNLIKQLPSNGVVDLQPLFMDLTLDIATALLFGRLVSALRAGIDQDKENKIFSESFNIAQEGTAKRFRIAPWQFLYNPPEFRKACHNVHRFVNNYVDNLDLGNAKTETEKRYGFIKQVAKESGDTNELRDQLLNVLRAGRDTTACCLSWTFYVFESSILGCLKGSQFYANL</sequence>
<protein>
    <submittedName>
        <fullName evidence="7">Uncharacterized protein</fullName>
    </submittedName>
</protein>
<reference evidence="7" key="1">
    <citation type="submission" date="2022-12" db="EMBL/GenBank/DDBJ databases">
        <authorList>
            <person name="Petersen C."/>
        </authorList>
    </citation>
    <scope>NUCLEOTIDE SEQUENCE</scope>
    <source>
        <strain evidence="7">IBT 35675</strain>
    </source>
</reference>
<keyword evidence="5" id="KW-0408">Iron</keyword>
<evidence type="ECO:0000256" key="1">
    <source>
        <dbReference type="ARBA" id="ARBA00001971"/>
    </source>
</evidence>
<evidence type="ECO:0000256" key="6">
    <source>
        <dbReference type="ARBA" id="ARBA00023033"/>
    </source>
</evidence>
<dbReference type="InterPro" id="IPR036396">
    <property type="entry name" value="Cyt_P450_sf"/>
</dbReference>
<dbReference type="PRINTS" id="PR01239">
    <property type="entry name" value="EP450IICYP52"/>
</dbReference>
<keyword evidence="8" id="KW-1185">Reference proteome</keyword>
<dbReference type="Gene3D" id="1.10.630.10">
    <property type="entry name" value="Cytochrome P450"/>
    <property type="match status" value="1"/>
</dbReference>
<reference evidence="7" key="2">
    <citation type="journal article" date="2023" name="IMA Fungus">
        <title>Comparative genomic study of the Penicillium genus elucidates a diverse pangenome and 15 lateral gene transfer events.</title>
        <authorList>
            <person name="Petersen C."/>
            <person name="Sorensen T."/>
            <person name="Nielsen M.R."/>
            <person name="Sondergaard T.E."/>
            <person name="Sorensen J.L."/>
            <person name="Fitzpatrick D.A."/>
            <person name="Frisvad J.C."/>
            <person name="Nielsen K.L."/>
        </authorList>
    </citation>
    <scope>NUCLEOTIDE SEQUENCE</scope>
    <source>
        <strain evidence="7">IBT 35675</strain>
    </source>
</reference>
<comment type="caution">
    <text evidence="7">The sequence shown here is derived from an EMBL/GenBank/DDBJ whole genome shotgun (WGS) entry which is preliminary data.</text>
</comment>
<evidence type="ECO:0000256" key="4">
    <source>
        <dbReference type="ARBA" id="ARBA00023002"/>
    </source>
</evidence>
<evidence type="ECO:0000256" key="5">
    <source>
        <dbReference type="ARBA" id="ARBA00023004"/>
    </source>
</evidence>
<accession>A0A9W9RDR3</accession>
<dbReference type="Pfam" id="PF00067">
    <property type="entry name" value="p450"/>
    <property type="match status" value="1"/>
</dbReference>
<keyword evidence="6" id="KW-0503">Monooxygenase</keyword>
<gene>
    <name evidence="7" type="ORF">N7541_005364</name>
</gene>
<evidence type="ECO:0000256" key="3">
    <source>
        <dbReference type="ARBA" id="ARBA00022723"/>
    </source>
</evidence>
<dbReference type="InterPro" id="IPR001128">
    <property type="entry name" value="Cyt_P450"/>
</dbReference>
<dbReference type="PANTHER" id="PTHR24287">
    <property type="entry name" value="P450, PUTATIVE (EUROFUNG)-RELATED"/>
    <property type="match status" value="1"/>
</dbReference>
<evidence type="ECO:0000313" key="8">
    <source>
        <dbReference type="Proteomes" id="UP001148299"/>
    </source>
</evidence>